<feature type="chain" id="PRO_5029458801" description="Secreted protein" evidence="1">
    <location>
        <begin position="29"/>
        <end position="140"/>
    </location>
</feature>
<organism evidence="2 3">
    <name type="scientific">Mycolicibacterium helvum</name>
    <dbReference type="NCBI Taxonomy" id="1534349"/>
    <lineage>
        <taxon>Bacteria</taxon>
        <taxon>Bacillati</taxon>
        <taxon>Actinomycetota</taxon>
        <taxon>Actinomycetes</taxon>
        <taxon>Mycobacteriales</taxon>
        <taxon>Mycobacteriaceae</taxon>
        <taxon>Mycolicibacterium</taxon>
    </lineage>
</organism>
<dbReference type="AlphaFoldDB" id="A0A7I7TDR8"/>
<evidence type="ECO:0000313" key="2">
    <source>
        <dbReference type="EMBL" id="BBY66589.1"/>
    </source>
</evidence>
<accession>A0A7I7TDR8</accession>
<keyword evidence="1" id="KW-0732">Signal</keyword>
<proteinExistence type="predicted"/>
<protein>
    <recommendedName>
        <fullName evidence="4">Secreted protein</fullName>
    </recommendedName>
</protein>
<dbReference type="EMBL" id="AP022596">
    <property type="protein sequence ID" value="BBY66589.1"/>
    <property type="molecule type" value="Genomic_DNA"/>
</dbReference>
<dbReference type="Proteomes" id="UP000467148">
    <property type="component" value="Chromosome"/>
</dbReference>
<name>A0A7I7TDR8_9MYCO</name>
<feature type="signal peptide" evidence="1">
    <location>
        <begin position="1"/>
        <end position="28"/>
    </location>
</feature>
<evidence type="ECO:0000313" key="3">
    <source>
        <dbReference type="Proteomes" id="UP000467148"/>
    </source>
</evidence>
<evidence type="ECO:0008006" key="4">
    <source>
        <dbReference type="Google" id="ProtNLM"/>
    </source>
</evidence>
<keyword evidence="3" id="KW-1185">Reference proteome</keyword>
<reference evidence="2 3" key="1">
    <citation type="journal article" date="2019" name="Emerg. Microbes Infect.">
        <title>Comprehensive subspecies identification of 175 nontuberculous mycobacteria species based on 7547 genomic profiles.</title>
        <authorList>
            <person name="Matsumoto Y."/>
            <person name="Kinjo T."/>
            <person name="Motooka D."/>
            <person name="Nabeya D."/>
            <person name="Jung N."/>
            <person name="Uechi K."/>
            <person name="Horii T."/>
            <person name="Iida T."/>
            <person name="Fujita J."/>
            <person name="Nakamura S."/>
        </authorList>
    </citation>
    <scope>NUCLEOTIDE SEQUENCE [LARGE SCALE GENOMIC DNA]</scope>
    <source>
        <strain evidence="2 3">JCM 30396</strain>
    </source>
</reference>
<evidence type="ECO:0000256" key="1">
    <source>
        <dbReference type="SAM" id="SignalP"/>
    </source>
</evidence>
<gene>
    <name evidence="2" type="ORF">MHEL_48320</name>
</gene>
<sequence length="140" mass="13781">MSLLSALCTVATHTVLSAVAAAAGTADAAGEAAATAAADTAVFGASAMGWTVLDVSVLVEVAVAGVVEGVEAAPAAVVRVEPDALAADEEGAADDCLLDGRVRADLAVLLEFEEFPESFVELGLDPESDEPPSAAADATP</sequence>
<dbReference type="KEGG" id="mhev:MHEL_48320"/>